<keyword evidence="2" id="KW-0808">Transferase</keyword>
<dbReference type="InterPro" id="IPR013216">
    <property type="entry name" value="Methyltransf_11"/>
</dbReference>
<sequence>MALLDGLSKIKRWAEMRHGPRSSAVTMTSLQGWEKTPLAQAIFTEQKDVMGSLLGELFGYHLLEMSCFDQLQLSDSSRINHKFRITPVAGFDAGALAEFEALPLAPESIDVVILHHVLEYSTKPHQVLREANRVLISRGHLVIVGFNPWSLQGAYKIVAQWVGAGSFWRRRSLRPGRVMDWLHLLDCEPVDLQKGFYRLPINHAGLLEKFSFWEKICSRLKLPFGGFYVLLARKDRVSMIPTKPLWNSFNPVAGLVLGKPTSRVPEAVGQRIECKKVRGKK</sequence>
<accession>A0A9E5MH02</accession>
<feature type="domain" description="Methyltransferase type 11" evidence="1">
    <location>
        <begin position="96"/>
        <end position="143"/>
    </location>
</feature>
<dbReference type="RefSeq" id="WP_167184115.1">
    <property type="nucleotide sequence ID" value="NZ_JAAONZ010000004.1"/>
</dbReference>
<gene>
    <name evidence="2" type="ORF">G8770_07380</name>
</gene>
<name>A0A9E5MH02_9GAMM</name>
<dbReference type="Gene3D" id="3.40.50.150">
    <property type="entry name" value="Vaccinia Virus protein VP39"/>
    <property type="match status" value="1"/>
</dbReference>
<dbReference type="GO" id="GO:0032259">
    <property type="term" value="P:methylation"/>
    <property type="evidence" value="ECO:0007669"/>
    <property type="project" value="UniProtKB-KW"/>
</dbReference>
<reference evidence="2" key="1">
    <citation type="submission" date="2020-03" db="EMBL/GenBank/DDBJ databases">
        <authorList>
            <person name="Guo F."/>
        </authorList>
    </citation>
    <scope>NUCLEOTIDE SEQUENCE</scope>
    <source>
        <strain evidence="2">JCM 30134</strain>
    </source>
</reference>
<keyword evidence="3" id="KW-1185">Reference proteome</keyword>
<evidence type="ECO:0000313" key="2">
    <source>
        <dbReference type="EMBL" id="NHO65361.1"/>
    </source>
</evidence>
<dbReference type="GO" id="GO:0008757">
    <property type="term" value="F:S-adenosylmethionine-dependent methyltransferase activity"/>
    <property type="evidence" value="ECO:0007669"/>
    <property type="project" value="InterPro"/>
</dbReference>
<comment type="caution">
    <text evidence="2">The sequence shown here is derived from an EMBL/GenBank/DDBJ whole genome shotgun (WGS) entry which is preliminary data.</text>
</comment>
<protein>
    <submittedName>
        <fullName evidence="2">Class I SAM-dependent methyltransferase</fullName>
    </submittedName>
</protein>
<dbReference type="EMBL" id="JAAONZ010000004">
    <property type="protein sequence ID" value="NHO65361.1"/>
    <property type="molecule type" value="Genomic_DNA"/>
</dbReference>
<keyword evidence="2" id="KW-0489">Methyltransferase</keyword>
<dbReference type="Proteomes" id="UP000787472">
    <property type="component" value="Unassembled WGS sequence"/>
</dbReference>
<dbReference type="InterPro" id="IPR029063">
    <property type="entry name" value="SAM-dependent_MTases_sf"/>
</dbReference>
<organism evidence="2 3">
    <name type="scientific">Pseudomaricurvus hydrocarbonicus</name>
    <dbReference type="NCBI Taxonomy" id="1470433"/>
    <lineage>
        <taxon>Bacteria</taxon>
        <taxon>Pseudomonadati</taxon>
        <taxon>Pseudomonadota</taxon>
        <taxon>Gammaproteobacteria</taxon>
        <taxon>Cellvibrionales</taxon>
        <taxon>Cellvibrionaceae</taxon>
        <taxon>Pseudomaricurvus</taxon>
    </lineage>
</organism>
<dbReference type="CDD" id="cd02440">
    <property type="entry name" value="AdoMet_MTases"/>
    <property type="match status" value="1"/>
</dbReference>
<dbReference type="Pfam" id="PF08241">
    <property type="entry name" value="Methyltransf_11"/>
    <property type="match status" value="1"/>
</dbReference>
<dbReference type="SUPFAM" id="SSF53335">
    <property type="entry name" value="S-adenosyl-L-methionine-dependent methyltransferases"/>
    <property type="match status" value="1"/>
</dbReference>
<dbReference type="AlphaFoldDB" id="A0A9E5MH02"/>
<evidence type="ECO:0000313" key="3">
    <source>
        <dbReference type="Proteomes" id="UP000787472"/>
    </source>
</evidence>
<proteinExistence type="predicted"/>
<evidence type="ECO:0000259" key="1">
    <source>
        <dbReference type="Pfam" id="PF08241"/>
    </source>
</evidence>